<dbReference type="AlphaFoldDB" id="A0A934N9U3"/>
<dbReference type="EMBL" id="JAEKNN010000041">
    <property type="protein sequence ID" value="MBJ7609412.1"/>
    <property type="molecule type" value="Genomic_DNA"/>
</dbReference>
<evidence type="ECO:0000256" key="1">
    <source>
        <dbReference type="SAM" id="MobiDB-lite"/>
    </source>
</evidence>
<name>A0A934N9U3_9BACT</name>
<feature type="compositionally biased region" description="Pro residues" evidence="1">
    <location>
        <begin position="166"/>
        <end position="179"/>
    </location>
</feature>
<dbReference type="Proteomes" id="UP000614410">
    <property type="component" value="Unassembled WGS sequence"/>
</dbReference>
<feature type="region of interest" description="Disordered" evidence="1">
    <location>
        <begin position="134"/>
        <end position="244"/>
    </location>
</feature>
<gene>
    <name evidence="2" type="ORF">JF887_08275</name>
</gene>
<evidence type="ECO:0000313" key="3">
    <source>
        <dbReference type="Proteomes" id="UP000614410"/>
    </source>
</evidence>
<proteinExistence type="predicted"/>
<sequence>MTGENLKEQITGWCNATTGLQLVEDRSEPSGGFVLGLRSAAQGSGTVPVDVVLEHDSDRVTIRSTSNASAGSEDLEAVLASRPALVRGQTTGSDTVLTAHVYVDGFTKQAFMAAVDEIAKTRGLLDGLGDGNVGTDSVTQQGPTPAGAGAGTTGPFYAATSAQPEPSSPAPTQPEPASLPAPWSQAPMPAQQPAASQLPAPSFGSPSPSQGGYAPLSGQPAPQAQPAAAFAPTHTVPPQGMQAWAAPDPTGAVVATLGGGLPIQITEVRGAWANILCSNGWRGWVDGRIIGVAR</sequence>
<feature type="compositionally biased region" description="Low complexity" evidence="1">
    <location>
        <begin position="219"/>
        <end position="232"/>
    </location>
</feature>
<feature type="compositionally biased region" description="Low complexity" evidence="1">
    <location>
        <begin position="180"/>
        <end position="212"/>
    </location>
</feature>
<accession>A0A934N9U3</accession>
<reference evidence="2 3" key="1">
    <citation type="submission" date="2020-10" db="EMBL/GenBank/DDBJ databases">
        <title>Ca. Dormibacterota MAGs.</title>
        <authorList>
            <person name="Montgomery K."/>
        </authorList>
    </citation>
    <scope>NUCLEOTIDE SEQUENCE [LARGE SCALE GENOMIC DNA]</scope>
    <source>
        <strain evidence="2">Mitchell_Peninsula_5</strain>
    </source>
</reference>
<protein>
    <recommendedName>
        <fullName evidence="4">SH3b domain-containing protein</fullName>
    </recommendedName>
</protein>
<evidence type="ECO:0008006" key="4">
    <source>
        <dbReference type="Google" id="ProtNLM"/>
    </source>
</evidence>
<organism evidence="2 3">
    <name type="scientific">Candidatus Amunia macphersoniae</name>
    <dbReference type="NCBI Taxonomy" id="3127014"/>
    <lineage>
        <taxon>Bacteria</taxon>
        <taxon>Bacillati</taxon>
        <taxon>Candidatus Dormiibacterota</taxon>
        <taxon>Candidatus Dormibacteria</taxon>
        <taxon>Candidatus Aeolococcales</taxon>
        <taxon>Candidatus Aeolococcaceae</taxon>
        <taxon>Candidatus Amunia</taxon>
    </lineage>
</organism>
<comment type="caution">
    <text evidence="2">The sequence shown here is derived from an EMBL/GenBank/DDBJ whole genome shotgun (WGS) entry which is preliminary data.</text>
</comment>
<evidence type="ECO:0000313" key="2">
    <source>
        <dbReference type="EMBL" id="MBJ7609412.1"/>
    </source>
</evidence>